<keyword evidence="1" id="KW-0732">Signal</keyword>
<evidence type="ECO:0000313" key="2">
    <source>
        <dbReference type="EMBL" id="KAJ9668839.1"/>
    </source>
</evidence>
<evidence type="ECO:0000313" key="3">
    <source>
        <dbReference type="Proteomes" id="UP001172684"/>
    </source>
</evidence>
<reference evidence="2" key="1">
    <citation type="submission" date="2022-10" db="EMBL/GenBank/DDBJ databases">
        <title>Culturing micro-colonial fungi from biological soil crusts in the Mojave desert and describing Neophaeococcomyces mojavensis, and introducing the new genera and species Taxawa tesnikishii.</title>
        <authorList>
            <person name="Kurbessoian T."/>
            <person name="Stajich J.E."/>
        </authorList>
    </citation>
    <scope>NUCLEOTIDE SEQUENCE</scope>
    <source>
        <strain evidence="2">TK_1</strain>
    </source>
</reference>
<comment type="caution">
    <text evidence="2">The sequence shown here is derived from an EMBL/GenBank/DDBJ whole genome shotgun (WGS) entry which is preliminary data.</text>
</comment>
<protein>
    <submittedName>
        <fullName evidence="2">Uncharacterized protein</fullName>
    </submittedName>
</protein>
<keyword evidence="3" id="KW-1185">Reference proteome</keyword>
<dbReference type="EMBL" id="JAPDRL010000005">
    <property type="protein sequence ID" value="KAJ9668839.1"/>
    <property type="molecule type" value="Genomic_DNA"/>
</dbReference>
<feature type="signal peptide" evidence="1">
    <location>
        <begin position="1"/>
        <end position="17"/>
    </location>
</feature>
<dbReference type="PANTHER" id="PTHR38049">
    <property type="entry name" value="RICIN B LECTIN DOMAIN-CONTAINING PROTEIN"/>
    <property type="match status" value="1"/>
</dbReference>
<evidence type="ECO:0000256" key="1">
    <source>
        <dbReference type="SAM" id="SignalP"/>
    </source>
</evidence>
<feature type="chain" id="PRO_5046971650" evidence="1">
    <location>
        <begin position="18"/>
        <end position="226"/>
    </location>
</feature>
<dbReference type="PANTHER" id="PTHR38049:SF2">
    <property type="entry name" value="RICIN B LECTIN DOMAIN-CONTAINING PROTEIN"/>
    <property type="match status" value="1"/>
</dbReference>
<organism evidence="2 3">
    <name type="scientific">Coniosporium apollinis</name>
    <dbReference type="NCBI Taxonomy" id="61459"/>
    <lineage>
        <taxon>Eukaryota</taxon>
        <taxon>Fungi</taxon>
        <taxon>Dikarya</taxon>
        <taxon>Ascomycota</taxon>
        <taxon>Pezizomycotina</taxon>
        <taxon>Dothideomycetes</taxon>
        <taxon>Dothideomycetes incertae sedis</taxon>
        <taxon>Coniosporium</taxon>
    </lineage>
</organism>
<proteinExistence type="predicted"/>
<gene>
    <name evidence="2" type="ORF">H2201_001085</name>
</gene>
<accession>A0ABQ9P5J2</accession>
<sequence length="226" mass="25292">MVLSLITLAATVPLIATSTLSLQDQAQRQQEQHGSGAPESWRTLKHHLKVRASARAPFDERMLFMTARMVLRDGFLYVEVEPWDESSLHPFTGYFLPYPEKGYDGLVTTISKDPPMLNWVYLDPVTLRIRHGTRAVADSDDNVTGPFDAKTMSATGDMCTTLEGWQGFIAAETDEPGLWALMFDRNDDGLKGKVDSRFRTVEVELVREQIEGEEPKVLVTRTAASS</sequence>
<dbReference type="Proteomes" id="UP001172684">
    <property type="component" value="Unassembled WGS sequence"/>
</dbReference>
<name>A0ABQ9P5J2_9PEZI</name>